<organism evidence="2 3">
    <name type="scientific">Microbacter margulisiae</name>
    <dbReference type="NCBI Taxonomy" id="1350067"/>
    <lineage>
        <taxon>Bacteria</taxon>
        <taxon>Pseudomonadati</taxon>
        <taxon>Bacteroidota</taxon>
        <taxon>Bacteroidia</taxon>
        <taxon>Bacteroidales</taxon>
        <taxon>Porphyromonadaceae</taxon>
        <taxon>Microbacter</taxon>
    </lineage>
</organism>
<dbReference type="InterPro" id="IPR029058">
    <property type="entry name" value="AB_hydrolase_fold"/>
</dbReference>
<protein>
    <recommendedName>
        <fullName evidence="1">KANL3/Tex30 alpha/beta hydrolase-like domain-containing protein</fullName>
    </recommendedName>
</protein>
<dbReference type="RefSeq" id="WP_183412050.1">
    <property type="nucleotide sequence ID" value="NZ_JACHYB010000001.1"/>
</dbReference>
<dbReference type="SUPFAM" id="SSF53474">
    <property type="entry name" value="alpha/beta-Hydrolases"/>
    <property type="match status" value="1"/>
</dbReference>
<dbReference type="InterPro" id="IPR026555">
    <property type="entry name" value="NSL3/Tex30"/>
</dbReference>
<evidence type="ECO:0000313" key="3">
    <source>
        <dbReference type="Proteomes" id="UP000544222"/>
    </source>
</evidence>
<evidence type="ECO:0000259" key="1">
    <source>
        <dbReference type="Pfam" id="PF20408"/>
    </source>
</evidence>
<dbReference type="InterPro" id="IPR046879">
    <property type="entry name" value="KANL3/Tex30_Abhydrolase"/>
</dbReference>
<reference evidence="2 3" key="1">
    <citation type="submission" date="2020-08" db="EMBL/GenBank/DDBJ databases">
        <title>Genomic Encyclopedia of Type Strains, Phase IV (KMG-IV): sequencing the most valuable type-strain genomes for metagenomic binning, comparative biology and taxonomic classification.</title>
        <authorList>
            <person name="Goeker M."/>
        </authorList>
    </citation>
    <scope>NUCLEOTIDE SEQUENCE [LARGE SCALE GENOMIC DNA]</scope>
    <source>
        <strain evidence="2 3">DSM 27471</strain>
    </source>
</reference>
<dbReference type="AlphaFoldDB" id="A0A7W5H0W4"/>
<dbReference type="PANTHER" id="PTHR13136">
    <property type="entry name" value="TESTIS DEVELOPMENT PROTEIN PRTD"/>
    <property type="match status" value="1"/>
</dbReference>
<feature type="domain" description="KANL3/Tex30 alpha/beta hydrolase-like" evidence="1">
    <location>
        <begin position="104"/>
        <end position="208"/>
    </location>
</feature>
<dbReference type="Gene3D" id="3.40.50.1820">
    <property type="entry name" value="alpha/beta hydrolase"/>
    <property type="match status" value="1"/>
</dbReference>
<name>A0A7W5H0W4_9PORP</name>
<gene>
    <name evidence="2" type="ORF">FHX64_000273</name>
</gene>
<dbReference type="Pfam" id="PF20408">
    <property type="entry name" value="Abhydrolase_11"/>
    <property type="match status" value="1"/>
</dbReference>
<dbReference type="EMBL" id="JACHYB010000001">
    <property type="protein sequence ID" value="MBB3186110.1"/>
    <property type="molecule type" value="Genomic_DNA"/>
</dbReference>
<sequence>MGNKIIYLTERDNWQKDNALNNILINHLKKTPYEIQWEDPAGELLYRLRSFENKFDGLPRFVRNINLRVTQLLYGLFHWNYFAYLSTRRNLSIELRAGKLKERLLKISGNNEIVILSRSAGGRCSSLIADELHIKHIICLSYPFKHPDKGNEPERYLHLANLQTPMLIVQGDKDEYGGLEVRDKYRLSPSVELFFVDTNHDFNLHEKDWNKVLAKINAIIEWEPNE</sequence>
<dbReference type="Proteomes" id="UP000544222">
    <property type="component" value="Unassembled WGS sequence"/>
</dbReference>
<proteinExistence type="predicted"/>
<accession>A0A7W5H0W4</accession>
<dbReference type="PANTHER" id="PTHR13136:SF11">
    <property type="entry name" value="TESTIS-EXPRESSED PROTEIN 30"/>
    <property type="match status" value="1"/>
</dbReference>
<comment type="caution">
    <text evidence="2">The sequence shown here is derived from an EMBL/GenBank/DDBJ whole genome shotgun (WGS) entry which is preliminary data.</text>
</comment>
<evidence type="ECO:0000313" key="2">
    <source>
        <dbReference type="EMBL" id="MBB3186110.1"/>
    </source>
</evidence>
<keyword evidence="3" id="KW-1185">Reference proteome</keyword>